<dbReference type="OrthoDB" id="414132at2759"/>
<dbReference type="OMA" id="HARNDVK"/>
<protein>
    <submittedName>
        <fullName evidence="1">Uncharacterized protein</fullName>
    </submittedName>
</protein>
<gene>
    <name evidence="1" type="ORF">AK812_SmicGene41389</name>
</gene>
<dbReference type="EMBL" id="LSRX01001612">
    <property type="protein sequence ID" value="OLP78430.1"/>
    <property type="molecule type" value="Genomic_DNA"/>
</dbReference>
<name>A0A1Q9C690_SYMMI</name>
<keyword evidence="2" id="KW-1185">Reference proteome</keyword>
<dbReference type="AlphaFoldDB" id="A0A1Q9C690"/>
<comment type="caution">
    <text evidence="1">The sequence shown here is derived from an EMBL/GenBank/DDBJ whole genome shotgun (WGS) entry which is preliminary data.</text>
</comment>
<proteinExistence type="predicted"/>
<dbReference type="Proteomes" id="UP000186817">
    <property type="component" value="Unassembled WGS sequence"/>
</dbReference>
<accession>A0A1Q9C690</accession>
<reference evidence="1 2" key="1">
    <citation type="submission" date="2016-02" db="EMBL/GenBank/DDBJ databases">
        <title>Genome analysis of coral dinoflagellate symbionts highlights evolutionary adaptations to a symbiotic lifestyle.</title>
        <authorList>
            <person name="Aranda M."/>
            <person name="Li Y."/>
            <person name="Liew Y.J."/>
            <person name="Baumgarten S."/>
            <person name="Simakov O."/>
            <person name="Wilson M."/>
            <person name="Piel J."/>
            <person name="Ashoor H."/>
            <person name="Bougouffa S."/>
            <person name="Bajic V.B."/>
            <person name="Ryu T."/>
            <person name="Ravasi T."/>
            <person name="Bayer T."/>
            <person name="Micklem G."/>
            <person name="Kim H."/>
            <person name="Bhak J."/>
            <person name="Lajeunesse T.C."/>
            <person name="Voolstra C.R."/>
        </authorList>
    </citation>
    <scope>NUCLEOTIDE SEQUENCE [LARGE SCALE GENOMIC DNA]</scope>
    <source>
        <strain evidence="1 2">CCMP2467</strain>
    </source>
</reference>
<organism evidence="1 2">
    <name type="scientific">Symbiodinium microadriaticum</name>
    <name type="common">Dinoflagellate</name>
    <name type="synonym">Zooxanthella microadriatica</name>
    <dbReference type="NCBI Taxonomy" id="2951"/>
    <lineage>
        <taxon>Eukaryota</taxon>
        <taxon>Sar</taxon>
        <taxon>Alveolata</taxon>
        <taxon>Dinophyceae</taxon>
        <taxon>Suessiales</taxon>
        <taxon>Symbiodiniaceae</taxon>
        <taxon>Symbiodinium</taxon>
    </lineage>
</organism>
<evidence type="ECO:0000313" key="2">
    <source>
        <dbReference type="Proteomes" id="UP000186817"/>
    </source>
</evidence>
<sequence>MRRWARCVNDTGNAHVDAEEDDDALHARNDVKDLHSTAYRGSMTNSPGRMPTGLKRLSEAGRVPILRGPTKPPARAAERKEHLRAGIGRLQALLATLPRPERRKAVESLSLPLRTALLRQLEVARWRGHSGEISQAPDDRQETDAHKHVSQRMLCTRRQPPHLKPRGAGAVSSISVGNGTGYVARITIRGVSVSSRCFETFEKAESLRLLLADLRYALEAVPDGEKFDELLAQAFSGGSGRKLNQPCLPALGDLQAEGPSWRFHVRVDARRWAGRLLTSRTLKSVEEALKLRHQVAEARKLGWAAVCKLWARCRSHRGALQSRLRKLHAHRDRHIHRKQEVLKLRATAAQDKRLLRLESKIKALVPRLEKQLEVVCERPKPGRESAPAMKANFIEVWRHTSH</sequence>
<evidence type="ECO:0000313" key="1">
    <source>
        <dbReference type="EMBL" id="OLP78430.1"/>
    </source>
</evidence>